<feature type="transmembrane region" description="Helical" evidence="9">
    <location>
        <begin position="102"/>
        <end position="130"/>
    </location>
</feature>
<evidence type="ECO:0000256" key="4">
    <source>
        <dbReference type="ARBA" id="ARBA00022475"/>
    </source>
</evidence>
<dbReference type="GO" id="GO:0015774">
    <property type="term" value="P:polysaccharide transport"/>
    <property type="evidence" value="ECO:0007669"/>
    <property type="project" value="UniProtKB-KW"/>
</dbReference>
<keyword evidence="7" id="KW-0762">Sugar transport</keyword>
<comment type="caution">
    <text evidence="11">The sequence shown here is derived from an EMBL/GenBank/DDBJ whole genome shotgun (WGS) entry which is preliminary data.</text>
</comment>
<organism evidence="11 12">
    <name type="scientific">Comamonas aquatica</name>
    <dbReference type="NCBI Taxonomy" id="225991"/>
    <lineage>
        <taxon>Bacteria</taxon>
        <taxon>Pseudomonadati</taxon>
        <taxon>Pseudomonadota</taxon>
        <taxon>Betaproteobacteria</taxon>
        <taxon>Burkholderiales</taxon>
        <taxon>Comamonadaceae</taxon>
        <taxon>Comamonas</taxon>
    </lineage>
</organism>
<evidence type="ECO:0000313" key="11">
    <source>
        <dbReference type="EMBL" id="CAB5701247.1"/>
    </source>
</evidence>
<dbReference type="PANTHER" id="PTHR30413:SF10">
    <property type="entry name" value="CAPSULE POLYSACCHARIDE EXPORT INNER-MEMBRANE PROTEIN CTRC"/>
    <property type="match status" value="1"/>
</dbReference>
<evidence type="ECO:0000256" key="2">
    <source>
        <dbReference type="ARBA" id="ARBA00007783"/>
    </source>
</evidence>
<evidence type="ECO:0000313" key="12">
    <source>
        <dbReference type="Proteomes" id="UP000834458"/>
    </source>
</evidence>
<dbReference type="GO" id="GO:0015920">
    <property type="term" value="P:lipopolysaccharide transport"/>
    <property type="evidence" value="ECO:0007669"/>
    <property type="project" value="TreeGrafter"/>
</dbReference>
<feature type="transmembrane region" description="Helical" evidence="9">
    <location>
        <begin position="171"/>
        <end position="189"/>
    </location>
</feature>
<feature type="domain" description="ABC-2 type transporter transmembrane" evidence="10">
    <location>
        <begin position="12"/>
        <end position="216"/>
    </location>
</feature>
<dbReference type="AlphaFoldDB" id="A0AA35GK70"/>
<dbReference type="EMBL" id="CAHPSC010000045">
    <property type="protein sequence ID" value="CAB5701247.1"/>
    <property type="molecule type" value="Genomic_DNA"/>
</dbReference>
<gene>
    <name evidence="11" type="ORF">GHA_02783</name>
</gene>
<evidence type="ECO:0000256" key="9">
    <source>
        <dbReference type="SAM" id="Phobius"/>
    </source>
</evidence>
<sequence length="256" mass="28754">MTQWFYVYRQWLIRELHIRFRSSSMGLAWLVLQPLVHILLFTLVFYKFFQIRWPSGDGSPTEYGLQVFIGLSLYAFVAEIINRGPGSVWSYPYLVTKVRFPLPLLPGVLVGAAGVQLLLSLMIAVALAALRDVHIETLLLPIFLLPLAAYGLALAWFLGAAGVYLRDIGHLAPSVSSLLMFLTPIFYPASMIPKSLSWLVNINPLGWTSEAARSLLMHGLVPSWQLWGIHLLVSVISLVGAWWFFQRTQPGFADVL</sequence>
<dbReference type="GO" id="GO:0140359">
    <property type="term" value="F:ABC-type transporter activity"/>
    <property type="evidence" value="ECO:0007669"/>
    <property type="project" value="InterPro"/>
</dbReference>
<keyword evidence="6 9" id="KW-1133">Transmembrane helix</keyword>
<evidence type="ECO:0000256" key="1">
    <source>
        <dbReference type="ARBA" id="ARBA00004651"/>
    </source>
</evidence>
<accession>A0AA35GK70</accession>
<dbReference type="InterPro" id="IPR013525">
    <property type="entry name" value="ABC2_TM"/>
</dbReference>
<feature type="transmembrane region" description="Helical" evidence="9">
    <location>
        <begin position="27"/>
        <end position="51"/>
    </location>
</feature>
<evidence type="ECO:0000256" key="3">
    <source>
        <dbReference type="ARBA" id="ARBA00022448"/>
    </source>
</evidence>
<keyword evidence="5 9" id="KW-0812">Transmembrane</keyword>
<evidence type="ECO:0000256" key="5">
    <source>
        <dbReference type="ARBA" id="ARBA00022692"/>
    </source>
</evidence>
<dbReference type="Pfam" id="PF01061">
    <property type="entry name" value="ABC2_membrane"/>
    <property type="match status" value="1"/>
</dbReference>
<evidence type="ECO:0000256" key="6">
    <source>
        <dbReference type="ARBA" id="ARBA00022989"/>
    </source>
</evidence>
<dbReference type="RefSeq" id="WP_234686965.1">
    <property type="nucleotide sequence ID" value="NZ_CAHPRW010000046.1"/>
</dbReference>
<evidence type="ECO:0000259" key="10">
    <source>
        <dbReference type="Pfam" id="PF01061"/>
    </source>
</evidence>
<reference evidence="11" key="1">
    <citation type="submission" date="2020-05" db="EMBL/GenBank/DDBJ databases">
        <authorList>
            <person name="Delgado-Blas J."/>
        </authorList>
    </citation>
    <scope>NUCLEOTIDE SEQUENCE</scope>
    <source>
        <strain evidence="11">BB1454</strain>
    </source>
</reference>
<dbReference type="PANTHER" id="PTHR30413">
    <property type="entry name" value="INNER MEMBRANE TRANSPORT PERMEASE"/>
    <property type="match status" value="1"/>
</dbReference>
<feature type="transmembrane region" description="Helical" evidence="9">
    <location>
        <begin position="224"/>
        <end position="245"/>
    </location>
</feature>
<keyword evidence="4" id="KW-1003">Cell membrane</keyword>
<evidence type="ECO:0000256" key="8">
    <source>
        <dbReference type="ARBA" id="ARBA00023136"/>
    </source>
</evidence>
<dbReference type="Proteomes" id="UP000834458">
    <property type="component" value="Unassembled WGS sequence"/>
</dbReference>
<keyword evidence="8 9" id="KW-0472">Membrane</keyword>
<protein>
    <submittedName>
        <fullName evidence="11">ABC-2 type transporter</fullName>
    </submittedName>
</protein>
<keyword evidence="3" id="KW-0813">Transport</keyword>
<proteinExistence type="inferred from homology"/>
<evidence type="ECO:0000256" key="7">
    <source>
        <dbReference type="ARBA" id="ARBA00023047"/>
    </source>
</evidence>
<comment type="similarity">
    <text evidence="2">Belongs to the ABC-2 integral membrane protein family.</text>
</comment>
<name>A0AA35GK70_9BURK</name>
<comment type="subcellular location">
    <subcellularLocation>
        <location evidence="1">Cell membrane</location>
        <topology evidence="1">Multi-pass membrane protein</topology>
    </subcellularLocation>
</comment>
<dbReference type="GO" id="GO:0005886">
    <property type="term" value="C:plasma membrane"/>
    <property type="evidence" value="ECO:0007669"/>
    <property type="project" value="UniProtKB-SubCell"/>
</dbReference>
<keyword evidence="7" id="KW-0625">Polysaccharide transport</keyword>
<feature type="transmembrane region" description="Helical" evidence="9">
    <location>
        <begin position="63"/>
        <end position="81"/>
    </location>
</feature>
<feature type="transmembrane region" description="Helical" evidence="9">
    <location>
        <begin position="142"/>
        <end position="164"/>
    </location>
</feature>